<comment type="caution">
    <text evidence="1">The sequence shown here is derived from an EMBL/GenBank/DDBJ whole genome shotgun (WGS) entry which is preliminary data.</text>
</comment>
<dbReference type="AlphaFoldDB" id="A0A5A7VH68"/>
<accession>A0A5A7VH68</accession>
<evidence type="ECO:0000313" key="2">
    <source>
        <dbReference type="Proteomes" id="UP000321393"/>
    </source>
</evidence>
<proteinExistence type="predicted"/>
<evidence type="ECO:0000313" key="1">
    <source>
        <dbReference type="EMBL" id="KAA0066437.1"/>
    </source>
</evidence>
<reference evidence="1 2" key="1">
    <citation type="submission" date="2019-08" db="EMBL/GenBank/DDBJ databases">
        <title>Draft genome sequences of two oriental melons (Cucumis melo L. var makuwa).</title>
        <authorList>
            <person name="Kwon S.-Y."/>
        </authorList>
    </citation>
    <scope>NUCLEOTIDE SEQUENCE [LARGE SCALE GENOMIC DNA]</scope>
    <source>
        <strain evidence="2">cv. SW 3</strain>
        <tissue evidence="1">Leaf</tissue>
    </source>
</reference>
<organism evidence="1 2">
    <name type="scientific">Cucumis melo var. makuwa</name>
    <name type="common">Oriental melon</name>
    <dbReference type="NCBI Taxonomy" id="1194695"/>
    <lineage>
        <taxon>Eukaryota</taxon>
        <taxon>Viridiplantae</taxon>
        <taxon>Streptophyta</taxon>
        <taxon>Embryophyta</taxon>
        <taxon>Tracheophyta</taxon>
        <taxon>Spermatophyta</taxon>
        <taxon>Magnoliopsida</taxon>
        <taxon>eudicotyledons</taxon>
        <taxon>Gunneridae</taxon>
        <taxon>Pentapetalae</taxon>
        <taxon>rosids</taxon>
        <taxon>fabids</taxon>
        <taxon>Cucurbitales</taxon>
        <taxon>Cucurbitaceae</taxon>
        <taxon>Benincaseae</taxon>
        <taxon>Cucumis</taxon>
    </lineage>
</organism>
<gene>
    <name evidence="1" type="ORF">E6C27_scaffold21G005300</name>
</gene>
<sequence>MSSTNPSSKAQRDRLVELEEQMLYLVEVPDSIRFLESRLVEIAEKTNMIDAVAGCVEGLPIQELLARVDTLEGNVERTINYEYGDSSSGFVAHMEERVNELDSSQKTLLEMINDMSEDFRATLNVVRNEIVDVNARLNLTMRAIANQAPAR</sequence>
<dbReference type="OrthoDB" id="1939000at2759"/>
<dbReference type="EMBL" id="SSTE01000903">
    <property type="protein sequence ID" value="KAA0066437.1"/>
    <property type="molecule type" value="Genomic_DNA"/>
</dbReference>
<protein>
    <submittedName>
        <fullName evidence="1">Uncharacterized protein</fullName>
    </submittedName>
</protein>
<name>A0A5A7VH68_CUCMM</name>
<dbReference type="Proteomes" id="UP000321393">
    <property type="component" value="Unassembled WGS sequence"/>
</dbReference>